<evidence type="ECO:0000256" key="11">
    <source>
        <dbReference type="RuleBase" id="RU365064"/>
    </source>
</evidence>
<dbReference type="UniPathway" id="UPA00196"/>
<dbReference type="InterPro" id="IPR007704">
    <property type="entry name" value="PIG-M"/>
</dbReference>
<keyword evidence="9 11" id="KW-1133">Transmembrane helix</keyword>
<keyword evidence="10 11" id="KW-0472">Membrane</keyword>
<keyword evidence="8 11" id="KW-0256">Endoplasmic reticulum</keyword>
<feature type="transmembrane region" description="Helical" evidence="11">
    <location>
        <begin position="405"/>
        <end position="429"/>
    </location>
</feature>
<evidence type="ECO:0000256" key="9">
    <source>
        <dbReference type="ARBA" id="ARBA00022989"/>
    </source>
</evidence>
<dbReference type="GO" id="GO:0004376">
    <property type="term" value="F:GPI mannosyltransferase activity"/>
    <property type="evidence" value="ECO:0007669"/>
    <property type="project" value="InterPro"/>
</dbReference>
<dbReference type="Proteomes" id="UP000515308">
    <property type="component" value="Chromosome PVLDE_06"/>
</dbReference>
<evidence type="ECO:0000256" key="4">
    <source>
        <dbReference type="ARBA" id="ARBA00022502"/>
    </source>
</evidence>
<evidence type="ECO:0000256" key="2">
    <source>
        <dbReference type="ARBA" id="ARBA00004687"/>
    </source>
</evidence>
<name>A0A6V7RY40_PLAVN</name>
<keyword evidence="7 11" id="KW-0812">Transmembrane</keyword>
<dbReference type="GO" id="GO:0006506">
    <property type="term" value="P:GPI anchor biosynthetic process"/>
    <property type="evidence" value="ECO:0007669"/>
    <property type="project" value="UniProtKB-UniPathway"/>
</dbReference>
<protein>
    <recommendedName>
        <fullName evidence="11">GPI mannosyltransferase 1</fullName>
        <ecNumber evidence="11">2.4.1.-</ecNumber>
    </recommendedName>
    <alternativeName>
        <fullName evidence="11">GPI mannosyltransferase I</fullName>
    </alternativeName>
</protein>
<evidence type="ECO:0000256" key="1">
    <source>
        <dbReference type="ARBA" id="ARBA00004477"/>
    </source>
</evidence>
<evidence type="ECO:0000256" key="10">
    <source>
        <dbReference type="ARBA" id="ARBA00023136"/>
    </source>
</evidence>
<keyword evidence="5 11" id="KW-0328">Glycosyltransferase</keyword>
<evidence type="ECO:0000256" key="6">
    <source>
        <dbReference type="ARBA" id="ARBA00022679"/>
    </source>
</evidence>
<dbReference type="GO" id="GO:0005789">
    <property type="term" value="C:endoplasmic reticulum membrane"/>
    <property type="evidence" value="ECO:0007669"/>
    <property type="project" value="UniProtKB-SubCell"/>
</dbReference>
<feature type="transmembrane region" description="Helical" evidence="11">
    <location>
        <begin position="278"/>
        <end position="297"/>
    </location>
</feature>
<dbReference type="EMBL" id="LR865368">
    <property type="protein sequence ID" value="CAD2087950.1"/>
    <property type="molecule type" value="Genomic_DNA"/>
</dbReference>
<organism evidence="12 13">
    <name type="scientific">Plasmodium vinckei lentum</name>
    <dbReference type="NCBI Taxonomy" id="138297"/>
    <lineage>
        <taxon>Eukaryota</taxon>
        <taxon>Sar</taxon>
        <taxon>Alveolata</taxon>
        <taxon>Apicomplexa</taxon>
        <taxon>Aconoidasida</taxon>
        <taxon>Haemosporida</taxon>
        <taxon>Plasmodiidae</taxon>
        <taxon>Plasmodium</taxon>
        <taxon>Plasmodium (Vinckeia)</taxon>
    </lineage>
</organism>
<accession>A0A6V7RY40</accession>
<feature type="transmembrane region" description="Helical" evidence="11">
    <location>
        <begin position="131"/>
        <end position="152"/>
    </location>
</feature>
<keyword evidence="4 11" id="KW-0337">GPI-anchor biosynthesis</keyword>
<dbReference type="PANTHER" id="PTHR12886:SF0">
    <property type="entry name" value="GPI MANNOSYLTRANSFERASE 1"/>
    <property type="match status" value="1"/>
</dbReference>
<comment type="pathway">
    <text evidence="2 11">Glycolipid biosynthesis; glycosylphosphatidylinositol-anchor biosynthesis.</text>
</comment>
<evidence type="ECO:0000256" key="8">
    <source>
        <dbReference type="ARBA" id="ARBA00022824"/>
    </source>
</evidence>
<dbReference type="Pfam" id="PF05007">
    <property type="entry name" value="Mannosyl_trans"/>
    <property type="match status" value="1"/>
</dbReference>
<evidence type="ECO:0000256" key="5">
    <source>
        <dbReference type="ARBA" id="ARBA00022676"/>
    </source>
</evidence>
<reference evidence="12 13" key="1">
    <citation type="submission" date="2020-08" db="EMBL/GenBank/DDBJ databases">
        <authorList>
            <person name="Ramaprasad A."/>
        </authorList>
    </citation>
    <scope>NUCLEOTIDE SEQUENCE [LARGE SCALE GENOMIC DNA]</scope>
</reference>
<comment type="function">
    <text evidence="11">Catalytic subunit of the glycosylphosphatidylinositol-mannosyltransferase I complex which catalyzes the transfer of the first mannose, via an alpha-1,4 bond from a dolichol-phosphate-mannose (Dol-P-Man) to the glucosaminyl acyl phosphatidylinositol (GlcN-(acyl)PI) intermediate to generate alpha-D-Man-(1-&gt;4)-alpha-D-GlcN-(1-&gt;6)-(1-radyl,2-acyl-sn-glycero-3-phospho)-2-acyl-inositol and participates in the sixth step of the glycosylphosphatidylinositol-anchor biosynthesis.</text>
</comment>
<feature type="transmembrane region" description="Helical" evidence="11">
    <location>
        <begin position="378"/>
        <end position="399"/>
    </location>
</feature>
<dbReference type="VEuPathDB" id="PlasmoDB:PVLDE_0601080"/>
<feature type="transmembrane region" description="Helical" evidence="11">
    <location>
        <begin position="183"/>
        <end position="199"/>
    </location>
</feature>
<evidence type="ECO:0000313" key="12">
    <source>
        <dbReference type="EMBL" id="CAD2087950.1"/>
    </source>
</evidence>
<evidence type="ECO:0000313" key="13">
    <source>
        <dbReference type="Proteomes" id="UP000515308"/>
    </source>
</evidence>
<gene>
    <name evidence="12" type="ORF">PVLDE_0601080</name>
</gene>
<evidence type="ECO:0000256" key="7">
    <source>
        <dbReference type="ARBA" id="ARBA00022692"/>
    </source>
</evidence>
<comment type="subcellular location">
    <subcellularLocation>
        <location evidence="1 11">Endoplasmic reticulum membrane</location>
        <topology evidence="1 11">Multi-pass membrane protein</topology>
    </subcellularLocation>
</comment>
<dbReference type="PANTHER" id="PTHR12886">
    <property type="entry name" value="PIG-M MANNOSYLTRANSFERASE"/>
    <property type="match status" value="1"/>
</dbReference>
<sequence length="461" mass="55139">MPFHPNTFFQPYHGCPKNINFKMGIGVTEERSETFKQNKGYFSDINNIDYMKKIIYFLGMLIRVITYYYGLWQDNNLNVKFTDIDYYVFSDAAKYVLNNKSPYNRYTYRYTPLLAYLMIPNFIINFSFGKFLFSSIDFLVSIIIIKIIKIKHPETKNYILYASLWLLNPLVITISLRGNADCIPCLLVLLTVLFIYQKRIYLSAFFYGLSVNFKIYPIIYALPLMLYLNKNYLNKDNIFQLKQIKAEDSYINKIKNIFYIIRNFFKELFKLNSDQLKFSLFSFTTFLVLNIIFYAIYGYEFLYESFIYHLVRQDHKHNFSLFFYIMYLTIENNSKIIPLITFIPQFILVALFGFKYAKLNLELSMFLQTLSFIALNKVITSQYFIWCIPFLPIILNSITLNKTNLILIFCAVLLFIIAKAQWLFWAYYLEFKGYNTFIQVYHFNIFFVDHQKNIVKKTDEI</sequence>
<dbReference type="GO" id="GO:1990529">
    <property type="term" value="C:glycosylphosphatidylinositol-mannosyltransferase I complex"/>
    <property type="evidence" value="ECO:0007669"/>
    <property type="project" value="TreeGrafter"/>
</dbReference>
<evidence type="ECO:0000256" key="3">
    <source>
        <dbReference type="ARBA" id="ARBA00011071"/>
    </source>
</evidence>
<feature type="transmembrane region" description="Helical" evidence="11">
    <location>
        <begin position="158"/>
        <end position="176"/>
    </location>
</feature>
<feature type="transmembrane region" description="Helical" evidence="11">
    <location>
        <begin position="205"/>
        <end position="228"/>
    </location>
</feature>
<dbReference type="EC" id="2.4.1.-" evidence="11"/>
<dbReference type="GO" id="GO:0051751">
    <property type="term" value="F:alpha-1,4-mannosyltransferase activity"/>
    <property type="evidence" value="ECO:0007669"/>
    <property type="project" value="InterPro"/>
</dbReference>
<keyword evidence="6 11" id="KW-0808">Transferase</keyword>
<proteinExistence type="inferred from homology"/>
<comment type="similarity">
    <text evidence="3 11">Belongs to the PIGM family.</text>
</comment>
<dbReference type="AlphaFoldDB" id="A0A6V7RY40"/>
<feature type="transmembrane region" description="Helical" evidence="11">
    <location>
        <begin position="336"/>
        <end position="357"/>
    </location>
</feature>
<feature type="transmembrane region" description="Helical" evidence="11">
    <location>
        <begin position="54"/>
        <end position="72"/>
    </location>
</feature>